<dbReference type="GO" id="GO:0051213">
    <property type="term" value="F:dioxygenase activity"/>
    <property type="evidence" value="ECO:0007669"/>
    <property type="project" value="UniProtKB-KW"/>
</dbReference>
<accession>A0ABV8FVF0</accession>
<evidence type="ECO:0000313" key="5">
    <source>
        <dbReference type="EMBL" id="MFC3998831.1"/>
    </source>
</evidence>
<evidence type="ECO:0000256" key="1">
    <source>
        <dbReference type="ARBA" id="ARBA00004792"/>
    </source>
</evidence>
<gene>
    <name evidence="5" type="ORF">ACFOVU_23095</name>
</gene>
<evidence type="ECO:0000313" key="6">
    <source>
        <dbReference type="Proteomes" id="UP001595847"/>
    </source>
</evidence>
<keyword evidence="2" id="KW-0045">Antibiotic biosynthesis</keyword>
<dbReference type="InterPro" id="IPR044861">
    <property type="entry name" value="IPNS-like_FE2OG_OXY"/>
</dbReference>
<dbReference type="Gene3D" id="2.60.120.330">
    <property type="entry name" value="B-lactam Antibiotic, Isopenicillin N Synthase, Chain"/>
    <property type="match status" value="1"/>
</dbReference>
<evidence type="ECO:0000256" key="2">
    <source>
        <dbReference type="ARBA" id="ARBA00023194"/>
    </source>
</evidence>
<protein>
    <submittedName>
        <fullName evidence="5">Isopenicillin N synthase family dioxygenase</fullName>
    </submittedName>
</protein>
<keyword evidence="5" id="KW-0560">Oxidoreductase</keyword>
<dbReference type="RefSeq" id="WP_378536941.1">
    <property type="nucleotide sequence ID" value="NZ_JBHSBH010000015.1"/>
</dbReference>
<comment type="pathway">
    <text evidence="1">Antibiotic biosynthesis.</text>
</comment>
<keyword evidence="5" id="KW-0223">Dioxygenase</keyword>
<dbReference type="InterPro" id="IPR027443">
    <property type="entry name" value="IPNS-like_sf"/>
</dbReference>
<dbReference type="InterPro" id="IPR026992">
    <property type="entry name" value="DIOX_N"/>
</dbReference>
<sequence length="338" mass="36344">MGPAAKATGSTLDVPFIDISAWENGPRAQSAIAARMDAAAADTGLMRIAGHGIPENIHAGIADAIELFFDRPPAAKLRYLAAEPDLDRGYTRPGPAHPESFHIGTRADDFPDRALPFEIYPDNIWPVGLPRFQPQVMAWFDAAQRLARRLMQVCAVALDLPEGFFEPYTGHSIDTLRLDHLAPAPGAFGPGPAGADPVVSGGRTDIGLLRILWSDAASGLQFGDEQGRWHDIEPWPGTLLVNVGDLLARWTNDRWLSVPHRVVPPGGPGAPAAHWRSAALTHSGDFDALVTTLPTCVGADRPDYYEPVTIAGHIAAKVGGSRWERIVGPRRVIAPLDT</sequence>
<comment type="caution">
    <text evidence="5">The sequence shown here is derived from an EMBL/GenBank/DDBJ whole genome shotgun (WGS) entry which is preliminary data.</text>
</comment>
<dbReference type="Pfam" id="PF03171">
    <property type="entry name" value="2OG-FeII_Oxy"/>
    <property type="match status" value="1"/>
</dbReference>
<dbReference type="EMBL" id="JBHSBH010000015">
    <property type="protein sequence ID" value="MFC3998831.1"/>
    <property type="molecule type" value="Genomic_DNA"/>
</dbReference>
<keyword evidence="6" id="KW-1185">Reference proteome</keyword>
<reference evidence="6" key="1">
    <citation type="journal article" date="2019" name="Int. J. Syst. Evol. Microbiol.">
        <title>The Global Catalogue of Microorganisms (GCM) 10K type strain sequencing project: providing services to taxonomists for standard genome sequencing and annotation.</title>
        <authorList>
            <consortium name="The Broad Institute Genomics Platform"/>
            <consortium name="The Broad Institute Genome Sequencing Center for Infectious Disease"/>
            <person name="Wu L."/>
            <person name="Ma J."/>
        </authorList>
    </citation>
    <scope>NUCLEOTIDE SEQUENCE [LARGE SCALE GENOMIC DNA]</scope>
    <source>
        <strain evidence="6">TBRC 1826</strain>
    </source>
</reference>
<dbReference type="Proteomes" id="UP001595847">
    <property type="component" value="Unassembled WGS sequence"/>
</dbReference>
<proteinExistence type="predicted"/>
<feature type="domain" description="Isopenicillin N synthase-like Fe(2+) 2OG dioxygenase" evidence="3">
    <location>
        <begin position="198"/>
        <end position="265"/>
    </location>
</feature>
<feature type="domain" description="Non-haem dioxygenase N-terminal" evidence="4">
    <location>
        <begin position="14"/>
        <end position="126"/>
    </location>
</feature>
<evidence type="ECO:0000259" key="4">
    <source>
        <dbReference type="Pfam" id="PF14226"/>
    </source>
</evidence>
<name>A0ABV8FVF0_9ACTN</name>
<organism evidence="5 6">
    <name type="scientific">Nocardiopsis sediminis</name>
    <dbReference type="NCBI Taxonomy" id="1778267"/>
    <lineage>
        <taxon>Bacteria</taxon>
        <taxon>Bacillati</taxon>
        <taxon>Actinomycetota</taxon>
        <taxon>Actinomycetes</taxon>
        <taxon>Streptosporangiales</taxon>
        <taxon>Nocardiopsidaceae</taxon>
        <taxon>Nocardiopsis</taxon>
    </lineage>
</organism>
<dbReference type="SUPFAM" id="SSF51197">
    <property type="entry name" value="Clavaminate synthase-like"/>
    <property type="match status" value="1"/>
</dbReference>
<evidence type="ECO:0000259" key="3">
    <source>
        <dbReference type="Pfam" id="PF03171"/>
    </source>
</evidence>
<dbReference type="Pfam" id="PF14226">
    <property type="entry name" value="DIOX_N"/>
    <property type="match status" value="1"/>
</dbReference>
<dbReference type="PANTHER" id="PTHR47990">
    <property type="entry name" value="2-OXOGLUTARATE (2OG) AND FE(II)-DEPENDENT OXYGENASE SUPERFAMILY PROTEIN-RELATED"/>
    <property type="match status" value="1"/>
</dbReference>
<dbReference type="InterPro" id="IPR050231">
    <property type="entry name" value="Iron_ascorbate_oxido_reductase"/>
</dbReference>